<dbReference type="Pfam" id="PF25954">
    <property type="entry name" value="Beta-barrel_RND_2"/>
    <property type="match status" value="1"/>
</dbReference>
<gene>
    <name evidence="7" type="primary">crdC</name>
    <name evidence="7" type="ordered locus">HMU13770</name>
</gene>
<dbReference type="Pfam" id="PF25919">
    <property type="entry name" value="BSH_CusB"/>
    <property type="match status" value="1"/>
</dbReference>
<dbReference type="STRING" id="679897.HMU13770"/>
<feature type="compositionally biased region" description="Polar residues" evidence="2">
    <location>
        <begin position="190"/>
        <end position="213"/>
    </location>
</feature>
<dbReference type="EMBL" id="FN555004">
    <property type="protein sequence ID" value="CBG40630.1"/>
    <property type="molecule type" value="Genomic_DNA"/>
</dbReference>
<proteinExistence type="predicted"/>
<feature type="chain" id="PRO_5003051561" evidence="3">
    <location>
        <begin position="18"/>
        <end position="393"/>
    </location>
</feature>
<dbReference type="Gene3D" id="2.40.420.20">
    <property type="match status" value="1"/>
</dbReference>
<sequence>MMKKIWCFLLFYALCFAQFYQKTMVLEMKEVAKERKFYALVAPDDSRISTITTRLDGFVEELELKDSYNLVHKGQPLYRLYSPELLAVQNEYINALKFNNNAKNLAEKLQLLGVEKDILQAITKNKKAQNVLPFFSQSEGFVMEKNITQGQFIKKGETLYKLIDLSKVWVIVQVPQSAREFLQEFVQDSAQKNPSDLKNPTAISPAKNAQKNPSLMAAPDKRAKSESTKGDKAMPTTTLDPSAEVKNSTHNNAGDRLEKFSTARFSSQGMPQSFVLQFLQILPNVDPDSKFLQVRFLADNKDLRLFPNLFGIAHLSLPPRKMLIAPSDAVISRNNQLYVFVKDGEQFTPTKITARRLENGDYEILSGVDAGVEIAKDSLFMLDADAQNNGDYE</sequence>
<dbReference type="eggNOG" id="COG0845">
    <property type="taxonomic scope" value="Bacteria"/>
</dbReference>
<dbReference type="AlphaFoldDB" id="D3UJF4"/>
<evidence type="ECO:0000313" key="8">
    <source>
        <dbReference type="Proteomes" id="UP000001522"/>
    </source>
</evidence>
<organism evidence="7 8">
    <name type="scientific">Helicobacter mustelae (strain ATCC 43772 / CCUG 25715 / CIP 103759 / LMG 18044 / NCTC 12198 / R85-136P)</name>
    <name type="common">Campylobacter mustelae</name>
    <dbReference type="NCBI Taxonomy" id="679897"/>
    <lineage>
        <taxon>Bacteria</taxon>
        <taxon>Pseudomonadati</taxon>
        <taxon>Campylobacterota</taxon>
        <taxon>Epsilonproteobacteria</taxon>
        <taxon>Campylobacterales</taxon>
        <taxon>Helicobacteraceae</taxon>
        <taxon>Helicobacter</taxon>
    </lineage>
</organism>
<dbReference type="GO" id="GO:0015679">
    <property type="term" value="P:plasma membrane copper ion transport"/>
    <property type="evidence" value="ECO:0007669"/>
    <property type="project" value="TreeGrafter"/>
</dbReference>
<keyword evidence="1" id="KW-0813">Transport</keyword>
<dbReference type="RefSeq" id="WP_013023696.1">
    <property type="nucleotide sequence ID" value="NC_013949.1"/>
</dbReference>
<dbReference type="Pfam" id="PF25975">
    <property type="entry name" value="CzcB_C"/>
    <property type="match status" value="1"/>
</dbReference>
<dbReference type="InterPro" id="IPR058649">
    <property type="entry name" value="CzcB_C"/>
</dbReference>
<feature type="signal peptide" evidence="3">
    <location>
        <begin position="1"/>
        <end position="17"/>
    </location>
</feature>
<keyword evidence="3" id="KW-0732">Signal</keyword>
<feature type="compositionally biased region" description="Polar residues" evidence="2">
    <location>
        <begin position="235"/>
        <end position="252"/>
    </location>
</feature>
<evidence type="ECO:0000259" key="5">
    <source>
        <dbReference type="Pfam" id="PF25954"/>
    </source>
</evidence>
<evidence type="ECO:0000259" key="6">
    <source>
        <dbReference type="Pfam" id="PF25975"/>
    </source>
</evidence>
<evidence type="ECO:0000256" key="3">
    <source>
        <dbReference type="SAM" id="SignalP"/>
    </source>
</evidence>
<protein>
    <submittedName>
        <fullName evidence="7">Putative copper resistance determinant, CrdC</fullName>
    </submittedName>
</protein>
<dbReference type="KEGG" id="hms:HMU13770"/>
<dbReference type="GO" id="GO:0046914">
    <property type="term" value="F:transition metal ion binding"/>
    <property type="evidence" value="ECO:0007669"/>
    <property type="project" value="TreeGrafter"/>
</dbReference>
<evidence type="ECO:0000256" key="2">
    <source>
        <dbReference type="SAM" id="MobiDB-lite"/>
    </source>
</evidence>
<name>D3UJF4_HELM1</name>
<dbReference type="InterPro" id="IPR058792">
    <property type="entry name" value="Beta-barrel_RND_2"/>
</dbReference>
<evidence type="ECO:0000259" key="4">
    <source>
        <dbReference type="Pfam" id="PF25919"/>
    </source>
</evidence>
<dbReference type="InterPro" id="IPR058790">
    <property type="entry name" value="BSH_CusB"/>
</dbReference>
<feature type="region of interest" description="Disordered" evidence="2">
    <location>
        <begin position="190"/>
        <end position="253"/>
    </location>
</feature>
<dbReference type="InterPro" id="IPR051909">
    <property type="entry name" value="MFP_Cation_Efflux"/>
</dbReference>
<dbReference type="GO" id="GO:0060003">
    <property type="term" value="P:copper ion export"/>
    <property type="evidence" value="ECO:0007669"/>
    <property type="project" value="TreeGrafter"/>
</dbReference>
<reference evidence="7 8" key="1">
    <citation type="journal article" date="2010" name="BMC Genomics">
        <title>Comparative genomics and proteomics of Helicobacter mustelae, an ulcerogenic and carcinogenic gastric pathogen.</title>
        <authorList>
            <person name="O'Toole P.W."/>
            <person name="Snelling W.J."/>
            <person name="Canchaya C."/>
            <person name="Forde B.M."/>
            <person name="Hardie K.R."/>
            <person name="Josenhans C."/>
            <person name="Graham R.L.J."/>
            <person name="McMullan G."/>
            <person name="Parkhill J."/>
            <person name="Belda E."/>
            <person name="Bentley S.D."/>
        </authorList>
    </citation>
    <scope>NUCLEOTIDE SEQUENCE [LARGE SCALE GENOMIC DNA]</scope>
    <source>
        <strain evidence="8">ATCC 43772 / LMG 18044 / NCTC 12198 / 12198</strain>
    </source>
</reference>
<feature type="domain" description="CzcB-like C-terminal circularly permuted SH3-like" evidence="6">
    <location>
        <begin position="326"/>
        <end position="382"/>
    </location>
</feature>
<dbReference type="Proteomes" id="UP000001522">
    <property type="component" value="Chromosome"/>
</dbReference>
<feature type="domain" description="CusB-like beta-barrel" evidence="5">
    <location>
        <begin position="257"/>
        <end position="315"/>
    </location>
</feature>
<feature type="compositionally biased region" description="Basic and acidic residues" evidence="2">
    <location>
        <begin position="219"/>
        <end position="232"/>
    </location>
</feature>
<dbReference type="HOGENOM" id="CLU_018816_13_1_7"/>
<keyword evidence="8" id="KW-1185">Reference proteome</keyword>
<accession>D3UJF4</accession>
<dbReference type="GO" id="GO:0030288">
    <property type="term" value="C:outer membrane-bounded periplasmic space"/>
    <property type="evidence" value="ECO:0007669"/>
    <property type="project" value="TreeGrafter"/>
</dbReference>
<feature type="domain" description="CusB-like barrel-sandwich hybrid" evidence="4">
    <location>
        <begin position="49"/>
        <end position="161"/>
    </location>
</feature>
<evidence type="ECO:0000256" key="1">
    <source>
        <dbReference type="ARBA" id="ARBA00022448"/>
    </source>
</evidence>
<dbReference type="PANTHER" id="PTHR30097:SF15">
    <property type="entry name" value="CATION EFFLUX SYSTEM PROTEIN CUSB"/>
    <property type="match status" value="1"/>
</dbReference>
<dbReference type="PANTHER" id="PTHR30097">
    <property type="entry name" value="CATION EFFLUX SYSTEM PROTEIN CUSB"/>
    <property type="match status" value="1"/>
</dbReference>
<evidence type="ECO:0000313" key="7">
    <source>
        <dbReference type="EMBL" id="CBG40630.1"/>
    </source>
</evidence>